<evidence type="ECO:0000313" key="6">
    <source>
        <dbReference type="Proteomes" id="UP000234748"/>
    </source>
</evidence>
<reference evidence="5 6" key="1">
    <citation type="submission" date="2017-11" db="EMBL/GenBank/DDBJ databases">
        <title>Comparitive Functional Genomics of Dry Heat Resistant strains isolated from the Viking Spacecraft.</title>
        <authorList>
            <person name="Seuylemezian A."/>
            <person name="Cooper K."/>
            <person name="Vaishampayan P."/>
        </authorList>
    </citation>
    <scope>NUCLEOTIDE SEQUENCE [LARGE SCALE GENOMIC DNA]</scope>
    <source>
        <strain evidence="5 6">V1-29</strain>
    </source>
</reference>
<dbReference type="PANTHER" id="PTHR33705:SF2">
    <property type="entry name" value="PHOSPHOCARRIER PROTEIN NPR"/>
    <property type="match status" value="1"/>
</dbReference>
<dbReference type="Gene3D" id="3.30.1340.10">
    <property type="entry name" value="HPr-like"/>
    <property type="match status" value="1"/>
</dbReference>
<evidence type="ECO:0000259" key="4">
    <source>
        <dbReference type="PROSITE" id="PS51350"/>
    </source>
</evidence>
<accession>A0A2N5M2Y0</accession>
<dbReference type="GO" id="GO:0005737">
    <property type="term" value="C:cytoplasm"/>
    <property type="evidence" value="ECO:0007669"/>
    <property type="project" value="UniProtKB-SubCell"/>
</dbReference>
<dbReference type="EMBL" id="PGUY01000054">
    <property type="protein sequence ID" value="PLT28685.1"/>
    <property type="molecule type" value="Genomic_DNA"/>
</dbReference>
<dbReference type="GO" id="GO:0009401">
    <property type="term" value="P:phosphoenolpyruvate-dependent sugar phosphotransferase system"/>
    <property type="evidence" value="ECO:0007669"/>
    <property type="project" value="UniProtKB-KW"/>
</dbReference>
<name>A0A2N5M2Y0_9BACI</name>
<dbReference type="InterPro" id="IPR000032">
    <property type="entry name" value="HPr-like"/>
</dbReference>
<sequence length="121" mass="13306">MIKKRLEITAVTGFARPACMIVSNASKFKSTISLNYKGVSVNLGNSPHSIMELMSLKIKPGTYVEITATGCDERAAIQTLVNSLIRNLYIEREKRGDSGTFSKKVCSSCYEAVFMDEASRS</sequence>
<dbReference type="Proteomes" id="UP000234748">
    <property type="component" value="Unassembled WGS sequence"/>
</dbReference>
<dbReference type="RefSeq" id="WP_101644493.1">
    <property type="nucleotide sequence ID" value="NZ_PGUY01000054.1"/>
</dbReference>
<gene>
    <name evidence="5" type="ORF">CUU66_17480</name>
</gene>
<evidence type="ECO:0000256" key="2">
    <source>
        <dbReference type="ARBA" id="ARBA00022490"/>
    </source>
</evidence>
<dbReference type="PANTHER" id="PTHR33705">
    <property type="entry name" value="PHOSPHOCARRIER PROTEIN HPR"/>
    <property type="match status" value="1"/>
</dbReference>
<keyword evidence="6" id="KW-1185">Reference proteome</keyword>
<dbReference type="Pfam" id="PF00381">
    <property type="entry name" value="PTS-HPr"/>
    <property type="match status" value="1"/>
</dbReference>
<dbReference type="OrthoDB" id="2896805at2"/>
<dbReference type="NCBIfam" id="TIGR01003">
    <property type="entry name" value="PTS_HPr_family"/>
    <property type="match status" value="1"/>
</dbReference>
<comment type="subcellular location">
    <subcellularLocation>
        <location evidence="1">Cytoplasm</location>
    </subcellularLocation>
</comment>
<evidence type="ECO:0000313" key="5">
    <source>
        <dbReference type="EMBL" id="PLT28685.1"/>
    </source>
</evidence>
<dbReference type="InterPro" id="IPR035895">
    <property type="entry name" value="HPr-like_sf"/>
</dbReference>
<evidence type="ECO:0000256" key="1">
    <source>
        <dbReference type="ARBA" id="ARBA00004496"/>
    </source>
</evidence>
<keyword evidence="3" id="KW-0598">Phosphotransferase system</keyword>
<keyword evidence="2" id="KW-0963">Cytoplasm</keyword>
<protein>
    <submittedName>
        <fullName evidence="5">HPr family phosphocarrier protein</fullName>
    </submittedName>
</protein>
<organism evidence="5 6">
    <name type="scientific">Peribacillus deserti</name>
    <dbReference type="NCBI Taxonomy" id="673318"/>
    <lineage>
        <taxon>Bacteria</taxon>
        <taxon>Bacillati</taxon>
        <taxon>Bacillota</taxon>
        <taxon>Bacilli</taxon>
        <taxon>Bacillales</taxon>
        <taxon>Bacillaceae</taxon>
        <taxon>Peribacillus</taxon>
    </lineage>
</organism>
<dbReference type="CDD" id="cd00367">
    <property type="entry name" value="PTS-HPr_like"/>
    <property type="match status" value="1"/>
</dbReference>
<comment type="caution">
    <text evidence="5">The sequence shown here is derived from an EMBL/GenBank/DDBJ whole genome shotgun (WGS) entry which is preliminary data.</text>
</comment>
<proteinExistence type="predicted"/>
<dbReference type="PROSITE" id="PS51350">
    <property type="entry name" value="PTS_HPR_DOM"/>
    <property type="match status" value="1"/>
</dbReference>
<feature type="domain" description="HPr" evidence="4">
    <location>
        <begin position="1"/>
        <end position="92"/>
    </location>
</feature>
<dbReference type="SUPFAM" id="SSF55594">
    <property type="entry name" value="HPr-like"/>
    <property type="match status" value="1"/>
</dbReference>
<dbReference type="PRINTS" id="PR00107">
    <property type="entry name" value="PHOSPHOCPHPR"/>
</dbReference>
<dbReference type="AlphaFoldDB" id="A0A2N5M2Y0"/>
<evidence type="ECO:0000256" key="3">
    <source>
        <dbReference type="ARBA" id="ARBA00022683"/>
    </source>
</evidence>
<dbReference type="InterPro" id="IPR050399">
    <property type="entry name" value="HPr"/>
</dbReference>